<reference evidence="1" key="1">
    <citation type="submission" date="2020-08" db="EMBL/GenBank/DDBJ databases">
        <title>Plant Genome Project.</title>
        <authorList>
            <person name="Zhang R.-G."/>
        </authorList>
    </citation>
    <scope>NUCLEOTIDE SEQUENCE</scope>
    <source>
        <strain evidence="1">WSP0</strain>
        <tissue evidence="1">Leaf</tissue>
    </source>
</reference>
<sequence length="256" mass="30060">MAISCNASTVDGRYTLFLSSEHCRLGVRNAWYLNYVAPIGSSQKLPIALRKYFPGNGASTWIILRHGFRAWPVEVVNFEFHEGWDAFREVHHLNTEFKVTMSYERKWIFHTALFDENDCELVFKWSAPNLQWQDFHPPPANLRTTCLTSLVAKHQTMLKFGFWCLPGQELHLECEARLNEVFEVFDLEDMVIHMGNRAWEVAIQNLKLDVDEFSEFWNALKMELLDYILIIMLPTAEFYVIVFDTSNEAEKVYSWF</sequence>
<evidence type="ECO:0000313" key="2">
    <source>
        <dbReference type="Proteomes" id="UP000823749"/>
    </source>
</evidence>
<organism evidence="1 2">
    <name type="scientific">Rhododendron griersonianum</name>
    <dbReference type="NCBI Taxonomy" id="479676"/>
    <lineage>
        <taxon>Eukaryota</taxon>
        <taxon>Viridiplantae</taxon>
        <taxon>Streptophyta</taxon>
        <taxon>Embryophyta</taxon>
        <taxon>Tracheophyta</taxon>
        <taxon>Spermatophyta</taxon>
        <taxon>Magnoliopsida</taxon>
        <taxon>eudicotyledons</taxon>
        <taxon>Gunneridae</taxon>
        <taxon>Pentapetalae</taxon>
        <taxon>asterids</taxon>
        <taxon>Ericales</taxon>
        <taxon>Ericaceae</taxon>
        <taxon>Ericoideae</taxon>
        <taxon>Rhodoreae</taxon>
        <taxon>Rhododendron</taxon>
    </lineage>
</organism>
<dbReference type="EMBL" id="JACTNZ010000007">
    <property type="protein sequence ID" value="KAG5540522.1"/>
    <property type="molecule type" value="Genomic_DNA"/>
</dbReference>
<evidence type="ECO:0008006" key="3">
    <source>
        <dbReference type="Google" id="ProtNLM"/>
    </source>
</evidence>
<name>A0AAV6JHD5_9ERIC</name>
<protein>
    <recommendedName>
        <fullName evidence="3">F-box associated domain-containing protein</fullName>
    </recommendedName>
</protein>
<keyword evidence="2" id="KW-1185">Reference proteome</keyword>
<dbReference type="AlphaFoldDB" id="A0AAV6JHD5"/>
<proteinExistence type="predicted"/>
<accession>A0AAV6JHD5</accession>
<dbReference type="Proteomes" id="UP000823749">
    <property type="component" value="Chromosome 7"/>
</dbReference>
<comment type="caution">
    <text evidence="1">The sequence shown here is derived from an EMBL/GenBank/DDBJ whole genome shotgun (WGS) entry which is preliminary data.</text>
</comment>
<evidence type="ECO:0000313" key="1">
    <source>
        <dbReference type="EMBL" id="KAG5540522.1"/>
    </source>
</evidence>
<gene>
    <name evidence="1" type="ORF">RHGRI_020663</name>
</gene>